<gene>
    <name evidence="1" type="ORF">HPHPH6_0849</name>
</gene>
<evidence type="ECO:0000313" key="2">
    <source>
        <dbReference type="Proteomes" id="UP000004177"/>
    </source>
</evidence>
<accession>I9UU72</accession>
<proteinExistence type="predicted"/>
<name>I9UU72_HELPX</name>
<organism evidence="1 2">
    <name type="scientific">Helicobacter pylori Hp H-6</name>
    <dbReference type="NCBI Taxonomy" id="992061"/>
    <lineage>
        <taxon>Bacteria</taxon>
        <taxon>Pseudomonadati</taxon>
        <taxon>Campylobacterota</taxon>
        <taxon>Epsilonproteobacteria</taxon>
        <taxon>Campylobacterales</taxon>
        <taxon>Helicobacteraceae</taxon>
        <taxon>Helicobacter</taxon>
    </lineage>
</organism>
<dbReference type="AlphaFoldDB" id="I9UU72"/>
<reference evidence="1 2" key="1">
    <citation type="journal article" date="2013" name="Pathog. Dis.">
        <title>Genome sequences of 65 Helicobacter pylori strains isolated from asymptomatic individuals and patients with gastric cancer, peptic ulcer disease, or gastritis.</title>
        <authorList>
            <person name="Blanchard T.G."/>
            <person name="Czinn S.J."/>
            <person name="Correa P."/>
            <person name="Nakazawa T."/>
            <person name="Keelan M."/>
            <person name="Morningstar L."/>
            <person name="Santana-Cruz I."/>
            <person name="Maroo A."/>
            <person name="McCracken C."/>
            <person name="Shefchek K."/>
            <person name="Daugherty S."/>
            <person name="Song Y."/>
            <person name="Fraser C.M."/>
            <person name="Fricke W.F."/>
        </authorList>
    </citation>
    <scope>NUCLEOTIDE SEQUENCE [LARGE SCALE GENOMIC DNA]</scope>
    <source>
        <strain evidence="1 2">Hp H-6</strain>
    </source>
</reference>
<dbReference type="EMBL" id="AKOZ01000003">
    <property type="protein sequence ID" value="EJB83639.1"/>
    <property type="molecule type" value="Genomic_DNA"/>
</dbReference>
<protein>
    <submittedName>
        <fullName evidence="1">Uncharacterized protein</fullName>
    </submittedName>
</protein>
<evidence type="ECO:0000313" key="1">
    <source>
        <dbReference type="EMBL" id="EJB83639.1"/>
    </source>
</evidence>
<dbReference type="Proteomes" id="UP000004177">
    <property type="component" value="Unassembled WGS sequence"/>
</dbReference>
<comment type="caution">
    <text evidence="1">The sequence shown here is derived from an EMBL/GenBank/DDBJ whole genome shotgun (WGS) entry which is preliminary data.</text>
</comment>
<sequence length="47" mass="5466">MRALCTGLEMRLNKKPLSAFKSLRDEQILENIAFPLKDLKHRLLAKN</sequence>
<dbReference type="PATRIC" id="fig|992061.3.peg.851"/>